<dbReference type="GO" id="GO:0008270">
    <property type="term" value="F:zinc ion binding"/>
    <property type="evidence" value="ECO:0007669"/>
    <property type="project" value="UniProtKB-KW"/>
</dbReference>
<dbReference type="PROSITE" id="PS50158">
    <property type="entry name" value="ZF_CCHC"/>
    <property type="match status" value="1"/>
</dbReference>
<reference evidence="5" key="1">
    <citation type="submission" date="2025-08" db="UniProtKB">
        <authorList>
            <consortium name="RefSeq"/>
        </authorList>
    </citation>
    <scope>IDENTIFICATION</scope>
    <source>
        <tissue evidence="5">Gonads</tissue>
    </source>
</reference>
<keyword evidence="1" id="KW-0863">Zinc-finger</keyword>
<dbReference type="SUPFAM" id="SSF57756">
    <property type="entry name" value="Retrovirus zinc finger-like domains"/>
    <property type="match status" value="1"/>
</dbReference>
<feature type="domain" description="CCHC-type" evidence="3">
    <location>
        <begin position="210"/>
        <end position="226"/>
    </location>
</feature>
<dbReference type="RefSeq" id="XP_030747146.1">
    <property type="nucleotide sequence ID" value="XM_030891286.1"/>
</dbReference>
<evidence type="ECO:0000256" key="1">
    <source>
        <dbReference type="PROSITE-ProRule" id="PRU00047"/>
    </source>
</evidence>
<keyword evidence="1" id="KW-0862">Zinc</keyword>
<sequence>MNISDFPKLPSKAKLVDNQASAPFSQTGDQSSRNYKRFRASTSDSSSEVDDITKHDKFFLIRPNLETNSFSTMSPFVIHKNIIEKVPKYKNVSKLRSGDLLIELLDPQHANKLFEINKIGNLECRVTSHPSLNNIKGVISCSDLQYCKDKQEILDECSEQNLIDITQIKRKVNGELTNTYIITLHSLTLPAYFYVGYRRCKVRQFISNPRRCFNCQRIGHLSTYCKYEATCPSCGKDKHESDCNPPPYCVNCGENHSPRYKGCVIYKKETMIQKVKVTEKLSYFEVKKAIESNPSKYGPSYAEIMSAIKTTTQQKNLLKRPLPGSPLKPRPNNPPNQNKSPSNMINLLPLSLPLQYYLSLPQLLPIKILQLPFPEPPLVLTLSKNQILPPQSIQIAHQNQNPQTQAPPNQLKSRPNKKAILILLNQIIPNPLQRN</sequence>
<dbReference type="GO" id="GO:0003676">
    <property type="term" value="F:nucleic acid binding"/>
    <property type="evidence" value="ECO:0007669"/>
    <property type="project" value="InterPro"/>
</dbReference>
<feature type="compositionally biased region" description="Polar residues" evidence="2">
    <location>
        <begin position="18"/>
        <end position="33"/>
    </location>
</feature>
<evidence type="ECO:0000313" key="5">
    <source>
        <dbReference type="RefSeq" id="XP_030747146.1"/>
    </source>
</evidence>
<evidence type="ECO:0000313" key="4">
    <source>
        <dbReference type="Proteomes" id="UP000504635"/>
    </source>
</evidence>
<feature type="region of interest" description="Disordered" evidence="2">
    <location>
        <begin position="17"/>
        <end position="40"/>
    </location>
</feature>
<organism evidence="4 5">
    <name type="scientific">Sitophilus oryzae</name>
    <name type="common">Rice weevil</name>
    <name type="synonym">Curculio oryzae</name>
    <dbReference type="NCBI Taxonomy" id="7048"/>
    <lineage>
        <taxon>Eukaryota</taxon>
        <taxon>Metazoa</taxon>
        <taxon>Ecdysozoa</taxon>
        <taxon>Arthropoda</taxon>
        <taxon>Hexapoda</taxon>
        <taxon>Insecta</taxon>
        <taxon>Pterygota</taxon>
        <taxon>Neoptera</taxon>
        <taxon>Endopterygota</taxon>
        <taxon>Coleoptera</taxon>
        <taxon>Polyphaga</taxon>
        <taxon>Cucujiformia</taxon>
        <taxon>Curculionidae</taxon>
        <taxon>Dryophthorinae</taxon>
        <taxon>Sitophilus</taxon>
    </lineage>
</organism>
<dbReference type="OrthoDB" id="6776451at2759"/>
<evidence type="ECO:0000256" key="2">
    <source>
        <dbReference type="SAM" id="MobiDB-lite"/>
    </source>
</evidence>
<evidence type="ECO:0000259" key="3">
    <source>
        <dbReference type="PROSITE" id="PS50158"/>
    </source>
</evidence>
<dbReference type="Proteomes" id="UP000504635">
    <property type="component" value="Unplaced"/>
</dbReference>
<feature type="region of interest" description="Disordered" evidence="2">
    <location>
        <begin position="315"/>
        <end position="342"/>
    </location>
</feature>
<name>A0A6J2X7I7_SITOR</name>
<dbReference type="InterPro" id="IPR001878">
    <property type="entry name" value="Znf_CCHC"/>
</dbReference>
<dbReference type="GeneID" id="115875781"/>
<keyword evidence="1" id="KW-0479">Metal-binding</keyword>
<accession>A0A6J2X7I7</accession>
<dbReference type="InterPro" id="IPR036875">
    <property type="entry name" value="Znf_CCHC_sf"/>
</dbReference>
<dbReference type="InParanoid" id="A0A6J2X7I7"/>
<proteinExistence type="predicted"/>
<dbReference type="KEGG" id="soy:115875781"/>
<dbReference type="AlphaFoldDB" id="A0A6J2X7I7"/>
<keyword evidence="4" id="KW-1185">Reference proteome</keyword>
<gene>
    <name evidence="5" type="primary">LOC115875781</name>
</gene>
<feature type="compositionally biased region" description="Pro residues" evidence="2">
    <location>
        <begin position="323"/>
        <end position="334"/>
    </location>
</feature>
<protein>
    <submittedName>
        <fullName evidence="5">Uncharacterized protein LOC115875781</fullName>
    </submittedName>
</protein>